<accession>A0A5B8VM67</accession>
<evidence type="ECO:0000256" key="2">
    <source>
        <dbReference type="ARBA" id="ARBA00023136"/>
    </source>
</evidence>
<keyword evidence="2" id="KW-0472">Membrane</keyword>
<dbReference type="Proteomes" id="UP000321291">
    <property type="component" value="Chromosome"/>
</dbReference>
<sequence>MKDSIQYKSLSNKKAPLWIGILLLALCLGISNAQAQRRRKKTTQKKTVVKKAIKKAPTEKPSQDTVPLEGGKNFTVTSDFTPSLKPASKINFSSTTALPTPEKTPLNYNVPAQNLTFTYNPAFLRPLAVNIDTGSVWRKADFVKLGYGNYSTPYLEGGFSLGDGYHSAVTIHAKHTSSKGNLPLQEFGKTGIEASGVFAVSDKNELDARAYFNNNKTYAYGGLLPNQPYNKDSLKRNYHDVGIKLGLSNKFKNATGIDYHPTIGIDAFGDNHDGRESTLSIDAPFSKRLNETFVAKLGAGIDVSSFKKQDLSINNNLVTIRPSIEINRPDFKMNLGIIPSFYNSDFHLMPNLSLEAKMRDERFIAMAGWKGYYNKNTYRSLTTFNPWIAIPQDFDYTRVSEIYGGFKGTAGDHLTFNATVAYLNEKDAPLFLNRKDDNLFDVISDDINNLRFHGELGFNAKQSFSLLAGVTLNNYSKATEQAWGMSPIEMNGSLRWRILPAVLLKSDLDIWTGGYYKDPSAGNKKLSGAADWNVGAEVDIIKNVGLWLQVNNLLNNKYQRFYNYQTIGANIMGGIILNFGQLKK</sequence>
<dbReference type="InterPro" id="IPR036942">
    <property type="entry name" value="Beta-barrel_TonB_sf"/>
</dbReference>
<reference evidence="4 5" key="1">
    <citation type="journal article" date="2017" name="Int. J. Syst. Evol. Microbiol.">
        <title>Arachidicoccus ginsenosidivorans sp. nov., with ginsenoside-converting activity isolated from ginseng cultivating soil.</title>
        <authorList>
            <person name="Siddiqi M.Z."/>
            <person name="Aslam Z."/>
            <person name="Im W.T."/>
        </authorList>
    </citation>
    <scope>NUCLEOTIDE SEQUENCE [LARGE SCALE GENOMIC DNA]</scope>
    <source>
        <strain evidence="4 5">Gsoil 809</strain>
    </source>
</reference>
<evidence type="ECO:0000256" key="1">
    <source>
        <dbReference type="ARBA" id="ARBA00004442"/>
    </source>
</evidence>
<dbReference type="RefSeq" id="WP_146781716.1">
    <property type="nucleotide sequence ID" value="NZ_CP042434.1"/>
</dbReference>
<dbReference type="KEGG" id="agi:FSB73_10685"/>
<dbReference type="EMBL" id="CP042434">
    <property type="protein sequence ID" value="QEC72065.1"/>
    <property type="molecule type" value="Genomic_DNA"/>
</dbReference>
<dbReference type="Gene3D" id="2.40.170.20">
    <property type="entry name" value="TonB-dependent receptor, beta-barrel domain"/>
    <property type="match status" value="1"/>
</dbReference>
<dbReference type="AlphaFoldDB" id="A0A5B8VM67"/>
<keyword evidence="5" id="KW-1185">Reference proteome</keyword>
<keyword evidence="3" id="KW-0998">Cell outer membrane</keyword>
<comment type="subcellular location">
    <subcellularLocation>
        <location evidence="1">Cell outer membrane</location>
    </subcellularLocation>
</comment>
<protein>
    <submittedName>
        <fullName evidence="4">Uncharacterized protein</fullName>
    </submittedName>
</protein>
<evidence type="ECO:0000313" key="4">
    <source>
        <dbReference type="EMBL" id="QEC72065.1"/>
    </source>
</evidence>
<name>A0A5B8VM67_9BACT</name>
<organism evidence="4 5">
    <name type="scientific">Arachidicoccus ginsenosidivorans</name>
    <dbReference type="NCBI Taxonomy" id="496057"/>
    <lineage>
        <taxon>Bacteria</taxon>
        <taxon>Pseudomonadati</taxon>
        <taxon>Bacteroidota</taxon>
        <taxon>Chitinophagia</taxon>
        <taxon>Chitinophagales</taxon>
        <taxon>Chitinophagaceae</taxon>
        <taxon>Arachidicoccus</taxon>
    </lineage>
</organism>
<dbReference type="GO" id="GO:0009279">
    <property type="term" value="C:cell outer membrane"/>
    <property type="evidence" value="ECO:0007669"/>
    <property type="project" value="UniProtKB-SubCell"/>
</dbReference>
<proteinExistence type="predicted"/>
<evidence type="ECO:0000256" key="3">
    <source>
        <dbReference type="ARBA" id="ARBA00023237"/>
    </source>
</evidence>
<evidence type="ECO:0000313" key="5">
    <source>
        <dbReference type="Proteomes" id="UP000321291"/>
    </source>
</evidence>
<gene>
    <name evidence="4" type="ORF">FSB73_10685</name>
</gene>
<dbReference type="SUPFAM" id="SSF56935">
    <property type="entry name" value="Porins"/>
    <property type="match status" value="1"/>
</dbReference>
<dbReference type="OrthoDB" id="1264254at2"/>